<protein>
    <submittedName>
        <fullName evidence="16">Uncharacterized protein</fullName>
    </submittedName>
</protein>
<dbReference type="Gene3D" id="1.20.5.190">
    <property type="match status" value="1"/>
</dbReference>
<feature type="compositionally biased region" description="Basic and acidic residues" evidence="11">
    <location>
        <begin position="1122"/>
        <end position="1141"/>
    </location>
</feature>
<dbReference type="EnsemblMetazoa" id="XM_022813105">
    <property type="protein sequence ID" value="XP_022668840"/>
    <property type="gene ID" value="LOC111253551"/>
</dbReference>
<dbReference type="Gene3D" id="3.10.20.90">
    <property type="entry name" value="Phosphatidylinositol 3-kinase Catalytic Subunit, Chain A, domain 1"/>
    <property type="match status" value="2"/>
</dbReference>
<dbReference type="SMART" id="SM00242">
    <property type="entry name" value="MYSc"/>
    <property type="match status" value="1"/>
</dbReference>
<dbReference type="Pfam" id="PF02174">
    <property type="entry name" value="IRS"/>
    <property type="match status" value="1"/>
</dbReference>
<keyword evidence="10" id="KW-0175">Coiled coil</keyword>
<proteinExistence type="inferred from homology"/>
<dbReference type="InterPro" id="IPR019749">
    <property type="entry name" value="Band_41_domain"/>
</dbReference>
<evidence type="ECO:0000313" key="17">
    <source>
        <dbReference type="Proteomes" id="UP000594260"/>
    </source>
</evidence>
<keyword evidence="17" id="KW-1185">Reference proteome</keyword>
<feature type="compositionally biased region" description="Acidic residues" evidence="11">
    <location>
        <begin position="1011"/>
        <end position="1024"/>
    </location>
</feature>
<dbReference type="Pfam" id="PF21989">
    <property type="entry name" value="RA_2"/>
    <property type="match status" value="2"/>
</dbReference>
<dbReference type="GO" id="GO:0003774">
    <property type="term" value="F:cytoskeletal motor activity"/>
    <property type="evidence" value="ECO:0007669"/>
    <property type="project" value="UniProtKB-UniRule"/>
</dbReference>
<dbReference type="SMART" id="SM00295">
    <property type="entry name" value="B41"/>
    <property type="match status" value="2"/>
</dbReference>
<dbReference type="Gene3D" id="2.30.29.30">
    <property type="entry name" value="Pleckstrin-homology domain (PH domain)/Phosphotyrosine-binding domain (PTB)"/>
    <property type="match status" value="2"/>
</dbReference>
<dbReference type="Gene3D" id="1.20.120.720">
    <property type="entry name" value="Myosin VI head, motor domain, U50 subdomain"/>
    <property type="match status" value="1"/>
</dbReference>
<keyword evidence="4 9" id="KW-0547">Nucleotide-binding</keyword>
<dbReference type="InterPro" id="IPR038185">
    <property type="entry name" value="MyTH4_dom_sf"/>
</dbReference>
<dbReference type="SUPFAM" id="SSF52540">
    <property type="entry name" value="P-loop containing nucleoside triphosphate hydrolases"/>
    <property type="match status" value="1"/>
</dbReference>
<dbReference type="SUPFAM" id="SSF54236">
    <property type="entry name" value="Ubiquitin-like"/>
    <property type="match status" value="2"/>
</dbReference>
<evidence type="ECO:0000256" key="10">
    <source>
        <dbReference type="SAM" id="Coils"/>
    </source>
</evidence>
<keyword evidence="5 9" id="KW-0067">ATP-binding</keyword>
<feature type="compositionally biased region" description="Basic and acidic residues" evidence="11">
    <location>
        <begin position="951"/>
        <end position="982"/>
    </location>
</feature>
<dbReference type="InterPro" id="IPR002404">
    <property type="entry name" value="IRS_PTB"/>
</dbReference>
<reference evidence="16" key="1">
    <citation type="submission" date="2021-01" db="UniProtKB">
        <authorList>
            <consortium name="EnsemblMetazoa"/>
        </authorList>
    </citation>
    <scope>IDENTIFICATION</scope>
</reference>
<evidence type="ECO:0000256" key="7">
    <source>
        <dbReference type="ARBA" id="ARBA00023175"/>
    </source>
</evidence>
<feature type="domain" description="FERM" evidence="13">
    <location>
        <begin position="1369"/>
        <end position="1694"/>
    </location>
</feature>
<dbReference type="OrthoDB" id="6108017at2759"/>
<dbReference type="PROSITE" id="PS51016">
    <property type="entry name" value="MYTH4"/>
    <property type="match status" value="2"/>
</dbReference>
<dbReference type="GO" id="GO:0071944">
    <property type="term" value="C:cell periphery"/>
    <property type="evidence" value="ECO:0007669"/>
    <property type="project" value="UniProtKB-ARBA"/>
</dbReference>
<organism evidence="16 17">
    <name type="scientific">Varroa destructor</name>
    <name type="common">Honeybee mite</name>
    <dbReference type="NCBI Taxonomy" id="109461"/>
    <lineage>
        <taxon>Eukaryota</taxon>
        <taxon>Metazoa</taxon>
        <taxon>Ecdysozoa</taxon>
        <taxon>Arthropoda</taxon>
        <taxon>Chelicerata</taxon>
        <taxon>Arachnida</taxon>
        <taxon>Acari</taxon>
        <taxon>Parasitiformes</taxon>
        <taxon>Mesostigmata</taxon>
        <taxon>Gamasina</taxon>
        <taxon>Dermanyssoidea</taxon>
        <taxon>Varroidae</taxon>
        <taxon>Varroa</taxon>
    </lineage>
</organism>
<dbReference type="PROSITE" id="PS50096">
    <property type="entry name" value="IQ"/>
    <property type="match status" value="2"/>
</dbReference>
<feature type="coiled-coil region" evidence="10">
    <location>
        <begin position="799"/>
        <end position="849"/>
    </location>
</feature>
<feature type="compositionally biased region" description="Basic and acidic residues" evidence="11">
    <location>
        <begin position="914"/>
        <end position="928"/>
    </location>
</feature>
<feature type="domain" description="MyTH4" evidence="14">
    <location>
        <begin position="1208"/>
        <end position="1364"/>
    </location>
</feature>
<dbReference type="Pfam" id="PF00063">
    <property type="entry name" value="Myosin_head"/>
    <property type="match status" value="1"/>
</dbReference>
<dbReference type="InterPro" id="IPR000048">
    <property type="entry name" value="IQ_motif_EF-hand-BS"/>
</dbReference>
<dbReference type="InterPro" id="IPR035963">
    <property type="entry name" value="FERM_2"/>
</dbReference>
<dbReference type="RefSeq" id="XP_022668840.1">
    <property type="nucleotide sequence ID" value="XM_022813105.1"/>
</dbReference>
<evidence type="ECO:0000256" key="1">
    <source>
        <dbReference type="ARBA" id="ARBA00004496"/>
    </source>
</evidence>
<evidence type="ECO:0000256" key="3">
    <source>
        <dbReference type="ARBA" id="ARBA00022490"/>
    </source>
</evidence>
<feature type="binding site" evidence="9">
    <location>
        <begin position="99"/>
        <end position="106"/>
    </location>
    <ligand>
        <name>ATP</name>
        <dbReference type="ChEBI" id="CHEBI:30616"/>
    </ligand>
</feature>
<dbReference type="PRINTS" id="PR00193">
    <property type="entry name" value="MYOSINHEAVY"/>
</dbReference>
<dbReference type="SMART" id="SM00139">
    <property type="entry name" value="MyTH4"/>
    <property type="match status" value="2"/>
</dbReference>
<dbReference type="CTD" id="26067052"/>
<dbReference type="PANTHER" id="PTHR46049:SF5">
    <property type="entry name" value="PLECKSTRIN HOMOLOGY DOMAIN-CONTAINING FAMILY H MEMBER 3"/>
    <property type="match status" value="1"/>
</dbReference>
<feature type="domain" description="MyTH4" evidence="14">
    <location>
        <begin position="1779"/>
        <end position="1939"/>
    </location>
</feature>
<feature type="domain" description="FERM" evidence="13">
    <location>
        <begin position="1944"/>
        <end position="2291"/>
    </location>
</feature>
<dbReference type="SUPFAM" id="SSF50729">
    <property type="entry name" value="PH domain-like"/>
    <property type="match status" value="2"/>
</dbReference>
<dbReference type="PROSITE" id="PS01179">
    <property type="entry name" value="PID"/>
    <property type="match status" value="1"/>
</dbReference>
<comment type="subcellular location">
    <subcellularLocation>
        <location evidence="1">Cytoplasm</location>
    </subcellularLocation>
</comment>
<dbReference type="SUPFAM" id="SSF47031">
    <property type="entry name" value="Second domain of FERM"/>
    <property type="match status" value="2"/>
</dbReference>
<evidence type="ECO:0000256" key="2">
    <source>
        <dbReference type="ARBA" id="ARBA00008314"/>
    </source>
</evidence>
<evidence type="ECO:0000256" key="5">
    <source>
        <dbReference type="ARBA" id="ARBA00022840"/>
    </source>
</evidence>
<dbReference type="InParanoid" id="A0A7M7KU22"/>
<dbReference type="InterPro" id="IPR006020">
    <property type="entry name" value="PTB/PI_dom"/>
</dbReference>
<evidence type="ECO:0000256" key="6">
    <source>
        <dbReference type="ARBA" id="ARBA00023123"/>
    </source>
</evidence>
<dbReference type="GO" id="GO:0048731">
    <property type="term" value="P:system development"/>
    <property type="evidence" value="ECO:0007669"/>
    <property type="project" value="UniProtKB-ARBA"/>
</dbReference>
<evidence type="ECO:0000256" key="4">
    <source>
        <dbReference type="ARBA" id="ARBA00022741"/>
    </source>
</evidence>
<dbReference type="GeneID" id="111253551"/>
<dbReference type="InterPro" id="IPR014352">
    <property type="entry name" value="FERM/acyl-CoA-bd_prot_sf"/>
</dbReference>
<keyword evidence="3" id="KW-0963">Cytoplasm</keyword>
<evidence type="ECO:0000256" key="8">
    <source>
        <dbReference type="ARBA" id="ARBA00023203"/>
    </source>
</evidence>
<dbReference type="GO" id="GO:0009888">
    <property type="term" value="P:tissue development"/>
    <property type="evidence" value="ECO:0007669"/>
    <property type="project" value="UniProtKB-ARBA"/>
</dbReference>
<dbReference type="GO" id="GO:0009887">
    <property type="term" value="P:animal organ morphogenesis"/>
    <property type="evidence" value="ECO:0007669"/>
    <property type="project" value="UniProtKB-ARBA"/>
</dbReference>
<feature type="domain" description="Myosin motor" evidence="15">
    <location>
        <begin position="6"/>
        <end position="731"/>
    </location>
</feature>
<dbReference type="CDD" id="cd17208">
    <property type="entry name" value="FERM_F1_DdMyo7_like"/>
    <property type="match status" value="1"/>
</dbReference>
<feature type="region of interest" description="Disordered" evidence="11">
    <location>
        <begin position="914"/>
        <end position="1148"/>
    </location>
</feature>
<dbReference type="InterPro" id="IPR029071">
    <property type="entry name" value="Ubiquitin-like_domsf"/>
</dbReference>
<evidence type="ECO:0000256" key="11">
    <source>
        <dbReference type="SAM" id="MobiDB-lite"/>
    </source>
</evidence>
<dbReference type="InterPro" id="IPR000299">
    <property type="entry name" value="FERM_domain"/>
</dbReference>
<dbReference type="Pfam" id="PF00784">
    <property type="entry name" value="MyTH4"/>
    <property type="match status" value="2"/>
</dbReference>
<dbReference type="InterPro" id="IPR000857">
    <property type="entry name" value="MyTH4_dom"/>
</dbReference>
<dbReference type="PROSITE" id="PS51456">
    <property type="entry name" value="MYOSIN_MOTOR"/>
    <property type="match status" value="1"/>
</dbReference>
<keyword evidence="8 9" id="KW-0009">Actin-binding</keyword>
<dbReference type="InterPro" id="IPR051724">
    <property type="entry name" value="Actin_motor_Myosin"/>
</dbReference>
<sequence>MGDAAGGCPDMILLAEINETTIKENLRIRYERDHIYTYTGTILVAVNPYKELHIYHESYIQKYAANKMSQLEPHVYAVAQAAYYELQNNVQNQACVISGESGAGKTESTKFILQFLCAVSSSQGQGSSWVQQQILEANTILEAFGNAKTVRNDNSSRFGKFIQVCFDQRYEIKGCVVQDYLLEQSRITLVSPQERNYHVFYQLIAAGRASNEFAQQFMLDECSRYKYLNQGVEKIEGVDDAKMFDALRLALSVLGIGQDMMDGMFSTLSAILWLGNVEFCESGGEDESSQLSADDEETLVKVANLLGLELTQLRYIILHRQIMVRGNITEIPFKLSEAQQNRHAIAKALYSRCFAWVIDFINCCTSPKTHQGQEHSTLGKDSRFLGVLDIFGFEDFGSEKNSFEQLCINYTNEKLHKFFNHYVFSLEQQTYQQEGIKYKHIDYVDNSLCLELIEKPPKGILRLLVEECRMPKGSDQSFVSKLHGELADHAYYVKGEDRRRWEREFGIRHYAGSVMYAARGFLEKNKDAQVDALFELMFKASNAFVRDLVRFRDLVEFTMQRSSENNPTGGCSDNNSSIGKAAGSVITMSRTMSKAKPTVADAFRQQLTTLVDVLHSTNPWYVRCIKPNACKKSAFFDERIVTDQLKYLGMLEIINIRRMGYPTHVEHKDFVLKYRCLMGQRRYSIKRSEKPVDNVKVILNFLKMKDLDWQIGKTKVFLRSSVSNVLEENRKRILHDSAIVIQRQYKGWKRRKEFLRMKSAACILQQYYRARREKIRFNKMRRAAVTIQAYVRGMFAREVAAALRERRKVEEALEQERLRQEKLAQSKALQEAEDIIKAAQEELAVITEMVQVKHAGQKLAEMEKNQTNVAKDKDSGAGVQVDLDQMFSFLSEVQQTPLDEKLITDGAEICEEELKSHGEASESEDPAKPKINKPTQEDEANADPPMQNGFGEKENTRGPIEKVADFQDEMKSQPREILKPESKATPTNAECKDNELQAIPRTASPIKPEDTDSECNGEDDEEEPPPPPPMPPQGLGALHAQQTNIQSQIAKENATVKDQQVKDRAQANEKKLQVPTTSPFSAPAPATPSKQGAAKQDSGNHSNAESVVENAEREQRRRQRVEKKLSEMQREEQQENRKSRLDGAGGAQGQAAGVALSMVEFAQLHFAKHPKEFYQSSQTTQVMRTLTRRRRTVANSEAVSFEEMVAFCKHGAIPSAHLRSITDSELLQLSVSNFKDLCKFVRGELSAEGEVLLIQTACQLAIEHEPLRDELLVQACRQATANPLGHDALRRVWLLIAACIGCFKPSKTFQKHLLMFIRERASSETEDPEVRAFARYALNELNTAGSSVVGRRCPPSQHEVDAIRRREPLLCRLFLMDGRSKAVEVSASTTVAQATKAFAEKIGLKNTEGWIIFEYNPDRRQALKTYDYIADIIYQWELHKRSSAQLTKYASVTKKTPSLAVGGGDCRFLFKKRLFKAIREIPQDPVEVDLLYAQAVHDVVSMDYYPVVERVALQLAGLQARVILGEPEQNSTPEDNLEKFGKNLPGYLPRRVRDRRSELEFSQAIAAAYRAYGTGKSELVCKVWYLSIVMQYPLYGTTLYPVKCRGFLTYDHQMLLGISAEGVLLVNAETKSILNAYRYNELESVRVASDEDSITFTLPKDIPDIHKCYMFETREKMDIANLISAYAPSIASWLKPTYEVNVKTRLAFEDRMKLHQEVLKCRKNVVDTGLLNKPIDLESGNIFKNTLRKFHKGATKYSTLRQEYAAEGYKSYGHEYWAFSRVPLGHSLLVISDPELEGTARRLFSCILIFSGLLEEDEDWHGQRDLIQMAQWIVECGMRRDTLLNELFLQLIKQTTDHPEPNSRANVRHWQLLALLCSLVLPTQKHVLHYLHAHLKHCAMDVVTEEGQFAQFSLKCLMRTMETRGRKWPPSREEVSCTTRRHPCRTRIQFLDGQLQQVDFDPCTSAQEVVSVVKKRLNLRPDVDGYSLYEVIGTTERAMAPNEKLGDALSKWERWTTQQQQQQQAKKETATGGANGGNEFNNNANAKEDLKPQKQQLFLFKKHLVIDSLVDLTDPVEEELIFHQLVYNVRLDRFPINVQEAVMLCSLRAQLDYGDYKGDTIVDYRKVMAQCLPMRLLKQISADAVVAQHQILAGMSAPESKGAFLQFIRSWPLWGSSIFEVQQSTTCSWPKLLWLAVDQTGLHLLEIRTRNVLCTCDYEHIVNYSPSLTSIIVFTQSQRHLDGHADQGHQGSGMGGHGQRHKGAKYIFNTNQALHIAHLIKDYVNALQLKRKPRECKRAVTTTLEQSDRWGGTYTYGKGMYSDII</sequence>
<comment type="similarity">
    <text evidence="2 9">Belongs to the TRAFAC class myosin-kinesin ATPase superfamily. Myosin family.</text>
</comment>
<dbReference type="OMA" id="FDSKWMI"/>
<dbReference type="Gene3D" id="6.20.240.20">
    <property type="match status" value="1"/>
</dbReference>
<dbReference type="GO" id="GO:0005524">
    <property type="term" value="F:ATP binding"/>
    <property type="evidence" value="ECO:0007669"/>
    <property type="project" value="UniProtKB-UniRule"/>
</dbReference>
<feature type="compositionally biased region" description="Low complexity" evidence="11">
    <location>
        <begin position="1075"/>
        <end position="1089"/>
    </location>
</feature>
<dbReference type="GO" id="GO:0016459">
    <property type="term" value="C:myosin complex"/>
    <property type="evidence" value="ECO:0007669"/>
    <property type="project" value="UniProtKB-KW"/>
</dbReference>
<feature type="compositionally biased region" description="Polar residues" evidence="11">
    <location>
        <begin position="1040"/>
        <end position="1050"/>
    </location>
</feature>
<dbReference type="FunFam" id="1.10.10.820:FF:000001">
    <property type="entry name" value="Myosin heavy chain"/>
    <property type="match status" value="1"/>
</dbReference>
<name>A0A7M7KU22_VARDE</name>
<dbReference type="InterPro" id="IPR011993">
    <property type="entry name" value="PH-like_dom_sf"/>
</dbReference>
<dbReference type="InterPro" id="IPR036961">
    <property type="entry name" value="Kinesin_motor_dom_sf"/>
</dbReference>
<feature type="domain" description="PID" evidence="12">
    <location>
        <begin position="1569"/>
        <end position="1684"/>
    </location>
</feature>
<dbReference type="Pfam" id="PF00373">
    <property type="entry name" value="FERM_M"/>
    <property type="match status" value="2"/>
</dbReference>
<evidence type="ECO:0000259" key="13">
    <source>
        <dbReference type="PROSITE" id="PS50057"/>
    </source>
</evidence>
<feature type="compositionally biased region" description="Basic and acidic residues" evidence="11">
    <location>
        <begin position="1059"/>
        <end position="1072"/>
    </location>
</feature>
<feature type="region of interest" description="Actin-binding" evidence="9">
    <location>
        <begin position="607"/>
        <end position="629"/>
    </location>
</feature>
<keyword evidence="6 9" id="KW-0518">Myosin</keyword>
<evidence type="ECO:0000313" key="16">
    <source>
        <dbReference type="EnsemblMetazoa" id="XP_022668840"/>
    </source>
</evidence>
<dbReference type="GO" id="GO:0003779">
    <property type="term" value="F:actin binding"/>
    <property type="evidence" value="ECO:0007669"/>
    <property type="project" value="UniProtKB-KW"/>
</dbReference>
<evidence type="ECO:0000259" key="15">
    <source>
        <dbReference type="PROSITE" id="PS51456"/>
    </source>
</evidence>
<dbReference type="Pfam" id="PF00612">
    <property type="entry name" value="IQ"/>
    <property type="match status" value="2"/>
</dbReference>
<dbReference type="InterPro" id="IPR019748">
    <property type="entry name" value="FERM_central"/>
</dbReference>
<dbReference type="PROSITE" id="PS50057">
    <property type="entry name" value="FERM_3"/>
    <property type="match status" value="2"/>
</dbReference>
<dbReference type="Gene3D" id="1.10.10.820">
    <property type="match status" value="1"/>
</dbReference>
<dbReference type="InterPro" id="IPR027417">
    <property type="entry name" value="P-loop_NTPase"/>
</dbReference>
<dbReference type="InterPro" id="IPR001609">
    <property type="entry name" value="Myosin_head_motor_dom-like"/>
</dbReference>
<keyword evidence="7 9" id="KW-0505">Motor protein</keyword>
<evidence type="ECO:0000256" key="9">
    <source>
        <dbReference type="PROSITE-ProRule" id="PRU00782"/>
    </source>
</evidence>
<dbReference type="Proteomes" id="UP000594260">
    <property type="component" value="Unplaced"/>
</dbReference>
<dbReference type="PANTHER" id="PTHR46049">
    <property type="entry name" value="AGAP003327-PA"/>
    <property type="match status" value="1"/>
</dbReference>
<dbReference type="FunCoup" id="A0A7M7KU22">
    <property type="interactions" value="1"/>
</dbReference>
<evidence type="ECO:0000259" key="14">
    <source>
        <dbReference type="PROSITE" id="PS51016"/>
    </source>
</evidence>
<feature type="region of interest" description="Disordered" evidence="11">
    <location>
        <begin position="2017"/>
        <end position="2045"/>
    </location>
</feature>
<dbReference type="SMART" id="SM00015">
    <property type="entry name" value="IQ"/>
    <property type="match status" value="3"/>
</dbReference>
<dbReference type="KEGG" id="vde:111253551"/>
<dbReference type="Gene3D" id="1.25.40.530">
    <property type="entry name" value="MyTH4 domain"/>
    <property type="match status" value="2"/>
</dbReference>
<dbReference type="CDD" id="cd14473">
    <property type="entry name" value="FERM_B-lobe"/>
    <property type="match status" value="2"/>
</dbReference>
<dbReference type="GO" id="GO:0005737">
    <property type="term" value="C:cytoplasm"/>
    <property type="evidence" value="ECO:0007669"/>
    <property type="project" value="UniProtKB-SubCell"/>
</dbReference>
<dbReference type="Gene3D" id="3.40.850.10">
    <property type="entry name" value="Kinesin motor domain"/>
    <property type="match status" value="1"/>
</dbReference>
<accession>A0A7M7KU22</accession>
<dbReference type="Gene3D" id="1.20.58.530">
    <property type="match status" value="1"/>
</dbReference>
<evidence type="ECO:0000259" key="12">
    <source>
        <dbReference type="PROSITE" id="PS01179"/>
    </source>
</evidence>
<dbReference type="Gene3D" id="1.20.80.10">
    <property type="match status" value="2"/>
</dbReference>